<dbReference type="SUPFAM" id="SSF46626">
    <property type="entry name" value="Cytochrome c"/>
    <property type="match status" value="1"/>
</dbReference>
<dbReference type="STRING" id="1220578.FPE01S_03_06740"/>
<evidence type="ECO:0000256" key="2">
    <source>
        <dbReference type="ARBA" id="ARBA00022723"/>
    </source>
</evidence>
<dbReference type="PANTHER" id="PTHR35008:SF4">
    <property type="entry name" value="BLL4482 PROTEIN"/>
    <property type="match status" value="1"/>
</dbReference>
<comment type="caution">
    <text evidence="6">The sequence shown here is derived from an EMBL/GenBank/DDBJ whole genome shotgun (WGS) entry which is preliminary data.</text>
</comment>
<name>A0A0E9N5L4_9BACT</name>
<evidence type="ECO:0000256" key="3">
    <source>
        <dbReference type="ARBA" id="ARBA00023004"/>
    </source>
</evidence>
<gene>
    <name evidence="6" type="ORF">FPE01S_03_06740</name>
</gene>
<dbReference type="Proteomes" id="UP000033121">
    <property type="component" value="Unassembled WGS sequence"/>
</dbReference>
<evidence type="ECO:0000313" key="7">
    <source>
        <dbReference type="Proteomes" id="UP000033121"/>
    </source>
</evidence>
<keyword evidence="2 4" id="KW-0479">Metal-binding</keyword>
<dbReference type="InterPro" id="IPR036909">
    <property type="entry name" value="Cyt_c-like_dom_sf"/>
</dbReference>
<keyword evidence="7" id="KW-1185">Reference proteome</keyword>
<evidence type="ECO:0000256" key="4">
    <source>
        <dbReference type="PROSITE-ProRule" id="PRU00433"/>
    </source>
</evidence>
<dbReference type="AlphaFoldDB" id="A0A0E9N5L4"/>
<dbReference type="EMBL" id="BBWV01000003">
    <property type="protein sequence ID" value="GAO44635.1"/>
    <property type="molecule type" value="Genomic_DNA"/>
</dbReference>
<keyword evidence="3 4" id="KW-0408">Iron</keyword>
<dbReference type="InterPro" id="IPR051459">
    <property type="entry name" value="Cytochrome_c-type_DH"/>
</dbReference>
<dbReference type="GO" id="GO:0020037">
    <property type="term" value="F:heme binding"/>
    <property type="evidence" value="ECO:0007669"/>
    <property type="project" value="InterPro"/>
</dbReference>
<dbReference type="InterPro" id="IPR009056">
    <property type="entry name" value="Cyt_c-like_dom"/>
</dbReference>
<dbReference type="PROSITE" id="PS51007">
    <property type="entry name" value="CYTC"/>
    <property type="match status" value="1"/>
</dbReference>
<reference evidence="6 7" key="1">
    <citation type="submission" date="2015-04" db="EMBL/GenBank/DDBJ databases">
        <title>Whole genome shotgun sequence of Flavihumibacter petaseus NBRC 106054.</title>
        <authorList>
            <person name="Miyazawa S."/>
            <person name="Hosoyama A."/>
            <person name="Hashimoto M."/>
            <person name="Noguchi M."/>
            <person name="Tsuchikane K."/>
            <person name="Ohji S."/>
            <person name="Yamazoe A."/>
            <person name="Ichikawa N."/>
            <person name="Kimura A."/>
            <person name="Fujita N."/>
        </authorList>
    </citation>
    <scope>NUCLEOTIDE SEQUENCE [LARGE SCALE GENOMIC DNA]</scope>
    <source>
        <strain evidence="6 7">NBRC 106054</strain>
    </source>
</reference>
<evidence type="ECO:0000259" key="5">
    <source>
        <dbReference type="PROSITE" id="PS51007"/>
    </source>
</evidence>
<evidence type="ECO:0000313" key="6">
    <source>
        <dbReference type="EMBL" id="GAO44635.1"/>
    </source>
</evidence>
<proteinExistence type="predicted"/>
<protein>
    <submittedName>
        <fullName evidence="6">Putative cytochrome c</fullName>
    </submittedName>
</protein>
<dbReference type="PANTHER" id="PTHR35008">
    <property type="entry name" value="BLL4482 PROTEIN-RELATED"/>
    <property type="match status" value="1"/>
</dbReference>
<dbReference type="Gene3D" id="1.10.760.10">
    <property type="entry name" value="Cytochrome c-like domain"/>
    <property type="match status" value="1"/>
</dbReference>
<feature type="domain" description="Cytochrome c" evidence="5">
    <location>
        <begin position="55"/>
        <end position="195"/>
    </location>
</feature>
<keyword evidence="1 4" id="KW-0349">Heme</keyword>
<sequence length="210" mass="22424">MTDYSEVIPNTKFMKKTFLSAIGLAALLAAAIVSCQQKPTAAAETGTVAAPTRVELAKRGEHLVNVLGCDDCHSTKTFGPGGPEIDTAHRLAGHLSGAPLPVADTGALKKGWVLFAPDLTAAVGPWGTSYSANLTSDETGIGNWSEAQFIKAIREGKLKGMDNSRPLLPPMPWFNYARLEDNDLKAIYYFLQSTKPVHNVVPPPQPPVSL</sequence>
<accession>A0A0E9N5L4</accession>
<organism evidence="6 7">
    <name type="scientific">Flavihumibacter petaseus NBRC 106054</name>
    <dbReference type="NCBI Taxonomy" id="1220578"/>
    <lineage>
        <taxon>Bacteria</taxon>
        <taxon>Pseudomonadati</taxon>
        <taxon>Bacteroidota</taxon>
        <taxon>Chitinophagia</taxon>
        <taxon>Chitinophagales</taxon>
        <taxon>Chitinophagaceae</taxon>
        <taxon>Flavihumibacter</taxon>
    </lineage>
</organism>
<dbReference type="GO" id="GO:0046872">
    <property type="term" value="F:metal ion binding"/>
    <property type="evidence" value="ECO:0007669"/>
    <property type="project" value="UniProtKB-KW"/>
</dbReference>
<evidence type="ECO:0000256" key="1">
    <source>
        <dbReference type="ARBA" id="ARBA00022617"/>
    </source>
</evidence>
<dbReference type="GO" id="GO:0009055">
    <property type="term" value="F:electron transfer activity"/>
    <property type="evidence" value="ECO:0007669"/>
    <property type="project" value="InterPro"/>
</dbReference>